<dbReference type="PRINTS" id="PR00080">
    <property type="entry name" value="SDRFAMILY"/>
</dbReference>
<dbReference type="AlphaFoldDB" id="A0A1B9ATJ2"/>
<dbReference type="Pfam" id="PF13561">
    <property type="entry name" value="adh_short_C2"/>
    <property type="match status" value="1"/>
</dbReference>
<dbReference type="FunFam" id="3.40.50.720:FF:000084">
    <property type="entry name" value="Short-chain dehydrogenase reductase"/>
    <property type="match status" value="1"/>
</dbReference>
<dbReference type="Proteomes" id="UP000092578">
    <property type="component" value="Unassembled WGS sequence"/>
</dbReference>
<dbReference type="PRINTS" id="PR00081">
    <property type="entry name" value="GDHRDH"/>
</dbReference>
<protein>
    <submittedName>
        <fullName evidence="3">3-oxoacyl-ACP reductase</fullName>
    </submittedName>
</protein>
<dbReference type="SUPFAM" id="SSF51735">
    <property type="entry name" value="NAD(P)-binding Rossmann-fold domains"/>
    <property type="match status" value="1"/>
</dbReference>
<dbReference type="InterPro" id="IPR050259">
    <property type="entry name" value="SDR"/>
</dbReference>
<reference evidence="4" key="1">
    <citation type="submission" date="2016-05" db="EMBL/GenBank/DDBJ databases">
        <authorList>
            <person name="Liu B."/>
            <person name="Wang J."/>
            <person name="Zhu Y."/>
            <person name="Liu G."/>
            <person name="Chen Q."/>
            <person name="Chen Z."/>
            <person name="Lan J."/>
            <person name="Che J."/>
            <person name="Ge C."/>
            <person name="Shi H."/>
            <person name="Pan Z."/>
            <person name="Liu X."/>
        </authorList>
    </citation>
    <scope>NUCLEOTIDE SEQUENCE [LARGE SCALE GENOMIC DNA]</scope>
    <source>
        <strain evidence="4">FJAT-27215</strain>
    </source>
</reference>
<accession>A0A1B9ATJ2</accession>
<dbReference type="PANTHER" id="PTHR42879">
    <property type="entry name" value="3-OXOACYL-(ACYL-CARRIER-PROTEIN) REDUCTASE"/>
    <property type="match status" value="1"/>
</dbReference>
<evidence type="ECO:0000313" key="3">
    <source>
        <dbReference type="EMBL" id="OCA87061.1"/>
    </source>
</evidence>
<sequence>MQIKEKEVVKVDQTFQGKTAVVLASSQGLGKAIAAKLAAGGANVMLASRNSSKLEEVKQELERENQGRVDYTACDITNLEDIKAVVHNTVEKFGAIHILINNAGGPPAGSFEDMSDEQWQQAFELNLLSYIRSIREALPHLKKQGGKIINIASSSIKEPISGLILSNTFRTGIVGLSKTLAEEFARYGILVNTVAPGRIATDRLKYLDKINAEKQGISMEQLDEQIKKRIPLGRYGQPEEFANVVAFLASDANTYMTGSSFLVDGGMIRSI</sequence>
<dbReference type="GO" id="GO:0016491">
    <property type="term" value="F:oxidoreductase activity"/>
    <property type="evidence" value="ECO:0007669"/>
    <property type="project" value="UniProtKB-KW"/>
</dbReference>
<dbReference type="GO" id="GO:0008206">
    <property type="term" value="P:bile acid metabolic process"/>
    <property type="evidence" value="ECO:0007669"/>
    <property type="project" value="UniProtKB-ARBA"/>
</dbReference>
<organism evidence="3 4">
    <name type="scientific">Pseudobacillus wudalianchiensis</name>
    <dbReference type="NCBI Taxonomy" id="1743143"/>
    <lineage>
        <taxon>Bacteria</taxon>
        <taxon>Bacillati</taxon>
        <taxon>Bacillota</taxon>
        <taxon>Bacilli</taxon>
        <taxon>Bacillales</taxon>
        <taxon>Bacillaceae</taxon>
        <taxon>Pseudobacillus</taxon>
    </lineage>
</organism>
<keyword evidence="4" id="KW-1185">Reference proteome</keyword>
<evidence type="ECO:0000313" key="4">
    <source>
        <dbReference type="Proteomes" id="UP000092578"/>
    </source>
</evidence>
<evidence type="ECO:0000256" key="1">
    <source>
        <dbReference type="ARBA" id="ARBA00006484"/>
    </source>
</evidence>
<name>A0A1B9ATJ2_9BACI</name>
<evidence type="ECO:0000256" key="2">
    <source>
        <dbReference type="ARBA" id="ARBA00023002"/>
    </source>
</evidence>
<dbReference type="Gene3D" id="3.40.50.720">
    <property type="entry name" value="NAD(P)-binding Rossmann-like Domain"/>
    <property type="match status" value="1"/>
</dbReference>
<comment type="caution">
    <text evidence="3">The sequence shown here is derived from an EMBL/GenBank/DDBJ whole genome shotgun (WGS) entry which is preliminary data.</text>
</comment>
<dbReference type="PANTHER" id="PTHR42879:SF6">
    <property type="entry name" value="NADPH-DEPENDENT REDUCTASE BACG"/>
    <property type="match status" value="1"/>
</dbReference>
<keyword evidence="2" id="KW-0560">Oxidoreductase</keyword>
<proteinExistence type="inferred from homology"/>
<dbReference type="CDD" id="cd05344">
    <property type="entry name" value="BKR_like_SDR_like"/>
    <property type="match status" value="1"/>
</dbReference>
<gene>
    <name evidence="3" type="ORF">A8F95_07235</name>
</gene>
<comment type="similarity">
    <text evidence="1">Belongs to the short-chain dehydrogenases/reductases (SDR) family.</text>
</comment>
<dbReference type="EMBL" id="MAYT01000023">
    <property type="protein sequence ID" value="OCA87061.1"/>
    <property type="molecule type" value="Genomic_DNA"/>
</dbReference>
<dbReference type="InterPro" id="IPR036291">
    <property type="entry name" value="NAD(P)-bd_dom_sf"/>
</dbReference>
<dbReference type="InterPro" id="IPR002347">
    <property type="entry name" value="SDR_fam"/>
</dbReference>